<evidence type="ECO:0000256" key="4">
    <source>
        <dbReference type="SAM" id="MobiDB-lite"/>
    </source>
</evidence>
<proteinExistence type="predicted"/>
<feature type="repeat" description="WD" evidence="3">
    <location>
        <begin position="353"/>
        <end position="393"/>
    </location>
</feature>
<feature type="region of interest" description="Disordered" evidence="4">
    <location>
        <begin position="864"/>
        <end position="888"/>
    </location>
</feature>
<accession>A0A139I3G8</accession>
<feature type="region of interest" description="Disordered" evidence="4">
    <location>
        <begin position="702"/>
        <end position="832"/>
    </location>
</feature>
<evidence type="ECO:0000256" key="3">
    <source>
        <dbReference type="PROSITE-ProRule" id="PRU00221"/>
    </source>
</evidence>
<feature type="compositionally biased region" description="Polar residues" evidence="4">
    <location>
        <begin position="8"/>
        <end position="20"/>
    </location>
</feature>
<dbReference type="EMBL" id="LFZO01000357">
    <property type="protein sequence ID" value="KXT09273.1"/>
    <property type="molecule type" value="Genomic_DNA"/>
</dbReference>
<dbReference type="Pfam" id="PF14269">
    <property type="entry name" value="Arylsulfotran_2"/>
    <property type="match status" value="1"/>
</dbReference>
<feature type="compositionally biased region" description="Polar residues" evidence="4">
    <location>
        <begin position="98"/>
        <end position="108"/>
    </location>
</feature>
<dbReference type="SUPFAM" id="SSF50978">
    <property type="entry name" value="WD40 repeat-like"/>
    <property type="match status" value="1"/>
</dbReference>
<feature type="region of interest" description="Disordered" evidence="4">
    <location>
        <begin position="624"/>
        <end position="662"/>
    </location>
</feature>
<dbReference type="SMART" id="SM00320">
    <property type="entry name" value="WD40"/>
    <property type="match status" value="6"/>
</dbReference>
<dbReference type="InterPro" id="IPR001680">
    <property type="entry name" value="WD40_rpt"/>
</dbReference>
<dbReference type="Proteomes" id="UP000073492">
    <property type="component" value="Unassembled WGS sequence"/>
</dbReference>
<feature type="compositionally biased region" description="Acidic residues" evidence="4">
    <location>
        <begin position="185"/>
        <end position="195"/>
    </location>
</feature>
<keyword evidence="2" id="KW-0677">Repeat</keyword>
<organism evidence="5 6">
    <name type="scientific">Pseudocercospora musae</name>
    <dbReference type="NCBI Taxonomy" id="113226"/>
    <lineage>
        <taxon>Eukaryota</taxon>
        <taxon>Fungi</taxon>
        <taxon>Dikarya</taxon>
        <taxon>Ascomycota</taxon>
        <taxon>Pezizomycotina</taxon>
        <taxon>Dothideomycetes</taxon>
        <taxon>Dothideomycetidae</taxon>
        <taxon>Mycosphaerellales</taxon>
        <taxon>Mycosphaerellaceae</taxon>
        <taxon>Pseudocercospora</taxon>
    </lineage>
</organism>
<evidence type="ECO:0000256" key="2">
    <source>
        <dbReference type="ARBA" id="ARBA00022737"/>
    </source>
</evidence>
<evidence type="ECO:0000256" key="1">
    <source>
        <dbReference type="ARBA" id="ARBA00022574"/>
    </source>
</evidence>
<dbReference type="PANTHER" id="PTHR14221">
    <property type="entry name" value="WD REPEAT DOMAIN 44"/>
    <property type="match status" value="1"/>
</dbReference>
<feature type="compositionally biased region" description="Basic and acidic residues" evidence="4">
    <location>
        <begin position="114"/>
        <end position="137"/>
    </location>
</feature>
<dbReference type="PANTHER" id="PTHR14221:SF0">
    <property type="entry name" value="WD REPEAT-CONTAINING PROTEIN 44"/>
    <property type="match status" value="1"/>
</dbReference>
<protein>
    <recommendedName>
        <fullName evidence="7">WD40 repeat-like protein</fullName>
    </recommendedName>
</protein>
<feature type="compositionally biased region" description="Basic and acidic residues" evidence="4">
    <location>
        <begin position="316"/>
        <end position="325"/>
    </location>
</feature>
<sequence length="1649" mass="181245">MAGLPSIAITSASPAQSPMKENTFGELTGRIAGPRPGTPGRARPDSSSNWPSPGRLIRTLSSNAQAAQSNSQLSREDANGSKQQSENPPTAIDPLSQHILNRTNTPLHLNTPRDSPRPRTSEGYAQKDDRSSADEKSAPPTFEPPTRVDTNDITVGGDAKRDLKKGVKAVSFLSRLMGGKKQREAEDEPIDDESSASDGRPEGNDAEVFKQSMDNGGIGFNPRHAPPPAYIKVRSKYKKPQDFDRVFLAQELSCGKGPDRMARRNSANKLRRKSSATPDAGSTIWAMEFNRDGKYLATAGADMIVRVWQVLSCPEDRRRHERQESSDSESNGMGADSGHLSAPVFQCKPVREYEGHSSTILDLSWSKNNFLLSSSMDKTVRLWHVSRNECLCTFKHSDFVPSISFHPKDDRFFLAGSLDSKLRLWSIPDKSVAFAAQVPDMITAVAFTPDGKYAMAGCLTGICMFFETEGLKYQTQIHVRSTRGQNAKGSKITGIQAFNAPTGELKILITSNDSRIRLYNFRDKSLELKFKGNENNCSQIRAMLSDDGRYVTCGSEDRKAYIWSLHQSPGERRDRTPVEMFEAHNTITTVVCMAPAKTRQHLSRSEDPVYDLCNPPPVTLLSQAEKAESTTSVSPQSRAGSIQQTPSLYSQPRESPAFTSRASHKEGNIIVTADFAGKIKVFRQDCAWSKRLRDDADRASLFSKRGGKSGRAGSLATKNSIGSLRESPKSTSTMAPSDRILSWRQGIASTPSVNDGPSRTSTKASSRSMSPRNSLEIRSRSNKPGSVRSAHPLAADVVVRSPSPIKRSEENGSGAQNLNFPDSPRSGKKQSEENPLHLEAGRSYLFWDQQVWEDHARRINEIHEAQKLAPQPPKSNDGSTSAEDPDHLAVRPSLTQVATFVSRLSDEFSSEGEHEHFDDAREEKEEDEMKCSNCGGVSFSASRGKGLTRLCCTKCGTSLIDFFLLPLAAVYWLDIVTIVLCFLVGVSDYSGNEDAMFSKRGRVCTRSLECYNILLQKTDHQDYKSAHASASLRNPSNHHVNCLGPGGLEGPKRIMTAANLILRAHICFFLCTLHPMKITIPLGKSSRISLQVSTTSPLLPLFTQWRNHDSTMSPALSIVLQLFAVAQVVQSDIVLADASKNISWPYHTFKTANFTPPVLEISGNSSSDGCFFFGPNGATAFQVAPIIADSEGELIWNGPKYYKAFGFGVQEYKGEKVLVAWNGTSFPEPIGRGNGYVTLYDKHYEPVENVTLPGNFLEMNASVSYPTNIDLHEMHITEKNTMLVLGNNITEADLTTVGGSANGWVVEAQVHEIDIASNKVLFSWKSLDHLDTLPLSESVYPLGTDEQDGKSQATAWGYFHINSVAPLGDGYILSSRYLASAIALSRTGEVSWRVQGIHGNGFTLGKDADFRYQHHIRVVSANDSNVVIRMHDNHNCPIDKNTVPASGKILDIDLQKKHVDLVARYYNHSGPIFPTAQGNFQQMENGNYLTNHGWIPALEEYLPTGEVSATIQFGNATKRPGGGFLSGGEATLSYRGWKQKWIGCPKTKPAVRAEYIGSSTAPRGTRVYISWNGATEVKAWKISGGIETISDIETVPKKGFETVVEIADVQFVRVEAVLRDEAPKDCENGTMSEVVFTQAPDVAVDHEYK</sequence>
<feature type="compositionally biased region" description="Low complexity" evidence="4">
    <location>
        <begin position="28"/>
        <end position="41"/>
    </location>
</feature>
<dbReference type="Gene3D" id="2.130.10.10">
    <property type="entry name" value="YVTN repeat-like/Quinoprotein amine dehydrogenase"/>
    <property type="match status" value="1"/>
</dbReference>
<evidence type="ECO:0000313" key="6">
    <source>
        <dbReference type="Proteomes" id="UP000073492"/>
    </source>
</evidence>
<name>A0A139I3G8_9PEZI</name>
<feature type="region of interest" description="Disordered" evidence="4">
    <location>
        <begin position="178"/>
        <end position="224"/>
    </location>
</feature>
<feature type="compositionally biased region" description="Polar residues" evidence="4">
    <location>
        <begin position="811"/>
        <end position="820"/>
    </location>
</feature>
<dbReference type="InterPro" id="IPR015943">
    <property type="entry name" value="WD40/YVTN_repeat-like_dom_sf"/>
</dbReference>
<feature type="compositionally biased region" description="Low complexity" evidence="4">
    <location>
        <begin position="60"/>
        <end position="73"/>
    </location>
</feature>
<comment type="caution">
    <text evidence="5">The sequence shown here is derived from an EMBL/GenBank/DDBJ whole genome shotgun (WGS) entry which is preliminary data.</text>
</comment>
<reference evidence="5 6" key="1">
    <citation type="submission" date="2015-07" db="EMBL/GenBank/DDBJ databases">
        <title>Comparative genomics of the Sigatoka disease complex on banana suggests a link between parallel evolutionary changes in Pseudocercospora fijiensis and Pseudocercospora eumusae and increased virulence on the banana host.</title>
        <authorList>
            <person name="Chang T.-C."/>
            <person name="Salvucci A."/>
            <person name="Crous P.W."/>
            <person name="Stergiopoulos I."/>
        </authorList>
    </citation>
    <scope>NUCLEOTIDE SEQUENCE [LARGE SCALE GENOMIC DNA]</scope>
    <source>
        <strain evidence="5 6">CBS 116634</strain>
    </source>
</reference>
<feature type="repeat" description="WD" evidence="3">
    <location>
        <begin position="277"/>
        <end position="310"/>
    </location>
</feature>
<evidence type="ECO:0008006" key="7">
    <source>
        <dbReference type="Google" id="ProtNLM"/>
    </source>
</evidence>
<feature type="repeat" description="WD" evidence="3">
    <location>
        <begin position="393"/>
        <end position="435"/>
    </location>
</feature>
<dbReference type="InterPro" id="IPR040324">
    <property type="entry name" value="WDR44/Dgr2"/>
</dbReference>
<dbReference type="InterPro" id="IPR036322">
    <property type="entry name" value="WD40_repeat_dom_sf"/>
</dbReference>
<feature type="region of interest" description="Disordered" evidence="4">
    <location>
        <begin position="1"/>
        <end position="165"/>
    </location>
</feature>
<keyword evidence="6" id="KW-1185">Reference proteome</keyword>
<feature type="region of interest" description="Disordered" evidence="4">
    <location>
        <begin position="316"/>
        <end position="340"/>
    </location>
</feature>
<gene>
    <name evidence="5" type="ORF">AC579_9927</name>
</gene>
<dbReference type="OrthoDB" id="1932312at2759"/>
<evidence type="ECO:0000313" key="5">
    <source>
        <dbReference type="EMBL" id="KXT09273.1"/>
    </source>
</evidence>
<dbReference type="STRING" id="113226.A0A139I3G8"/>
<feature type="compositionally biased region" description="Polar residues" evidence="4">
    <location>
        <begin position="747"/>
        <end position="773"/>
    </location>
</feature>
<feature type="region of interest" description="Disordered" evidence="4">
    <location>
        <begin position="258"/>
        <end position="277"/>
    </location>
</feature>
<keyword evidence="1 3" id="KW-0853">WD repeat</keyword>
<dbReference type="InterPro" id="IPR039535">
    <property type="entry name" value="ASST-like"/>
</dbReference>
<dbReference type="PROSITE" id="PS50082">
    <property type="entry name" value="WD_REPEATS_2"/>
    <property type="match status" value="3"/>
</dbReference>
<dbReference type="Pfam" id="PF00400">
    <property type="entry name" value="WD40"/>
    <property type="match status" value="4"/>
</dbReference>
<dbReference type="PROSITE" id="PS50294">
    <property type="entry name" value="WD_REPEATS_REGION"/>
    <property type="match status" value="2"/>
</dbReference>
<feature type="compositionally biased region" description="Polar residues" evidence="4">
    <location>
        <begin position="629"/>
        <end position="661"/>
    </location>
</feature>